<accession>A0A2M6UE12</accession>
<keyword evidence="2" id="KW-1003">Cell membrane</keyword>
<proteinExistence type="predicted"/>
<evidence type="ECO:0000256" key="4">
    <source>
        <dbReference type="ARBA" id="ARBA00022989"/>
    </source>
</evidence>
<organism evidence="8 9">
    <name type="scientific">Bradyrhizobium nitroreducens</name>
    <dbReference type="NCBI Taxonomy" id="709803"/>
    <lineage>
        <taxon>Bacteria</taxon>
        <taxon>Pseudomonadati</taxon>
        <taxon>Pseudomonadota</taxon>
        <taxon>Alphaproteobacteria</taxon>
        <taxon>Hyphomicrobiales</taxon>
        <taxon>Nitrobacteraceae</taxon>
        <taxon>Bradyrhizobium</taxon>
    </lineage>
</organism>
<protein>
    <recommendedName>
        <fullName evidence="7">RDD domain-containing protein</fullName>
    </recommendedName>
</protein>
<evidence type="ECO:0000256" key="2">
    <source>
        <dbReference type="ARBA" id="ARBA00022475"/>
    </source>
</evidence>
<comment type="subcellular location">
    <subcellularLocation>
        <location evidence="1">Cell membrane</location>
        <topology evidence="1">Multi-pass membrane protein</topology>
    </subcellularLocation>
</comment>
<feature type="transmembrane region" description="Helical" evidence="6">
    <location>
        <begin position="213"/>
        <end position="231"/>
    </location>
</feature>
<keyword evidence="9" id="KW-1185">Reference proteome</keyword>
<feature type="domain" description="RDD" evidence="7">
    <location>
        <begin position="15"/>
        <end position="132"/>
    </location>
</feature>
<name>A0A2M6UE12_9BRAD</name>
<dbReference type="PANTHER" id="PTHR36115:SF9">
    <property type="entry name" value="LMO1584 PROTEIN"/>
    <property type="match status" value="1"/>
</dbReference>
<dbReference type="InterPro" id="IPR051791">
    <property type="entry name" value="Pra-immunoreactive"/>
</dbReference>
<feature type="transmembrane region" description="Helical" evidence="6">
    <location>
        <begin position="167"/>
        <end position="193"/>
    </location>
</feature>
<dbReference type="AlphaFoldDB" id="A0A2M6UE12"/>
<dbReference type="Pfam" id="PF06271">
    <property type="entry name" value="RDD"/>
    <property type="match status" value="1"/>
</dbReference>
<dbReference type="RefSeq" id="WP_100178012.1">
    <property type="nucleotide sequence ID" value="NZ_LFJC01000003.1"/>
</dbReference>
<feature type="transmembrane region" description="Helical" evidence="6">
    <location>
        <begin position="55"/>
        <end position="72"/>
    </location>
</feature>
<dbReference type="EMBL" id="LFJC01000003">
    <property type="protein sequence ID" value="PIT02854.1"/>
    <property type="molecule type" value="Genomic_DNA"/>
</dbReference>
<evidence type="ECO:0000313" key="8">
    <source>
        <dbReference type="EMBL" id="PIT02854.1"/>
    </source>
</evidence>
<evidence type="ECO:0000259" key="7">
    <source>
        <dbReference type="Pfam" id="PF06271"/>
    </source>
</evidence>
<gene>
    <name evidence="8" type="ORF">TSA1_20425</name>
</gene>
<dbReference type="GO" id="GO:0005886">
    <property type="term" value="C:plasma membrane"/>
    <property type="evidence" value="ECO:0007669"/>
    <property type="project" value="UniProtKB-SubCell"/>
</dbReference>
<keyword evidence="3 6" id="KW-0812">Transmembrane</keyword>
<reference evidence="8 9" key="1">
    <citation type="submission" date="2015-06" db="EMBL/GenBank/DDBJ databases">
        <title>Comparative genome analysis of nirS-carrying Bradyrhizobium sp. strains.</title>
        <authorList>
            <person name="Ishii S."/>
            <person name="Jang J."/>
            <person name="Nishizawa T."/>
            <person name="Senoo K."/>
        </authorList>
    </citation>
    <scope>NUCLEOTIDE SEQUENCE [LARGE SCALE GENOMIC DNA]</scope>
    <source>
        <strain evidence="8 9">TSA1</strain>
    </source>
</reference>
<keyword evidence="5 6" id="KW-0472">Membrane</keyword>
<evidence type="ECO:0000256" key="1">
    <source>
        <dbReference type="ARBA" id="ARBA00004651"/>
    </source>
</evidence>
<dbReference type="InterPro" id="IPR010432">
    <property type="entry name" value="RDD"/>
</dbReference>
<evidence type="ECO:0000313" key="9">
    <source>
        <dbReference type="Proteomes" id="UP000228930"/>
    </source>
</evidence>
<keyword evidence="4 6" id="KW-1133">Transmembrane helix</keyword>
<comment type="caution">
    <text evidence="8">The sequence shown here is derived from an EMBL/GenBank/DDBJ whole genome shotgun (WGS) entry which is preliminary data.</text>
</comment>
<evidence type="ECO:0000256" key="6">
    <source>
        <dbReference type="SAM" id="Phobius"/>
    </source>
</evidence>
<evidence type="ECO:0000256" key="5">
    <source>
        <dbReference type="ARBA" id="ARBA00023136"/>
    </source>
</evidence>
<dbReference type="Proteomes" id="UP000228930">
    <property type="component" value="Unassembled WGS sequence"/>
</dbReference>
<feature type="transmembrane region" description="Helical" evidence="6">
    <location>
        <begin position="24"/>
        <end position="43"/>
    </location>
</feature>
<dbReference type="PANTHER" id="PTHR36115">
    <property type="entry name" value="PROLINE-RICH ANTIGEN HOMOLOG-RELATED"/>
    <property type="match status" value="1"/>
</dbReference>
<evidence type="ECO:0000256" key="3">
    <source>
        <dbReference type="ARBA" id="ARBA00022692"/>
    </source>
</evidence>
<sequence length="241" mass="26299">MTSDAPPLPLPGPRYARFSRRFKAVLLDWMLAMALLFGALAVASNVASDGLSRSLGVAVVVILLLYEPVLVWRAGGTLGHIWTNLRIVDDRGGNVSFAKALARFAVKSILGWYSFVILAATRRNQAVHDLLTHSTVQIRDPAKATPGQFITERREDDPAMPSRLRRLLVTVVYLALSVLFYFGVLAVLVRAGLMSRACLNQDICNGSDRIVDTAAAVAFLLMIALVIGMGWRGRLIGARRA</sequence>